<evidence type="ECO:0000259" key="5">
    <source>
        <dbReference type="PROSITE" id="PS01124"/>
    </source>
</evidence>
<evidence type="ECO:0000313" key="7">
    <source>
        <dbReference type="Proteomes" id="UP000325787"/>
    </source>
</evidence>
<proteinExistence type="predicted"/>
<sequence length="223" mass="24604">MLNRRGRFRRRTRRGADDIEPGTAYVGLPDEPVEFAHPGGGGDRCTSVRMRPDLWLSVFGDRRPARETFHVDAAVALAHRRLTGPDVAFGVAESLVRLLGQRVGALVHRPLPGEPDRRVVARARAAVLADAPEAVGLVPLAAALEVSPYRLSRAFSQEVGVSLTRFRNRVRVNRVVDRLEAGEEDLAGLAVELGFADQAHMTRTVRQHVGYTPTSLRRLLARR</sequence>
<evidence type="ECO:0000256" key="3">
    <source>
        <dbReference type="ARBA" id="ARBA00023163"/>
    </source>
</evidence>
<keyword evidence="3" id="KW-0804">Transcription</keyword>
<evidence type="ECO:0000313" key="6">
    <source>
        <dbReference type="EMBL" id="QFZ24159.1"/>
    </source>
</evidence>
<dbReference type="PANTHER" id="PTHR46796">
    <property type="entry name" value="HTH-TYPE TRANSCRIPTIONAL ACTIVATOR RHAS-RELATED"/>
    <property type="match status" value="1"/>
</dbReference>
<protein>
    <submittedName>
        <fullName evidence="6">AraC family transcriptional regulator</fullName>
    </submittedName>
</protein>
<keyword evidence="7" id="KW-1185">Reference proteome</keyword>
<feature type="compositionally biased region" description="Basic residues" evidence="4">
    <location>
        <begin position="1"/>
        <end position="13"/>
    </location>
</feature>
<name>A0A5Q0HDH6_SACSY</name>
<dbReference type="SUPFAM" id="SSF46689">
    <property type="entry name" value="Homeodomain-like"/>
    <property type="match status" value="1"/>
</dbReference>
<keyword evidence="2" id="KW-0238">DNA-binding</keyword>
<feature type="region of interest" description="Disordered" evidence="4">
    <location>
        <begin position="1"/>
        <end position="22"/>
    </location>
</feature>
<evidence type="ECO:0000256" key="1">
    <source>
        <dbReference type="ARBA" id="ARBA00023015"/>
    </source>
</evidence>
<dbReference type="KEGG" id="ssyi:EKG83_11020"/>
<feature type="domain" description="HTH araC/xylS-type" evidence="5">
    <location>
        <begin position="121"/>
        <end position="219"/>
    </location>
</feature>
<dbReference type="OrthoDB" id="4549023at2"/>
<dbReference type="EMBL" id="CP034550">
    <property type="protein sequence ID" value="QFZ24159.1"/>
    <property type="molecule type" value="Genomic_DNA"/>
</dbReference>
<accession>A0A5Q0HDH6</accession>
<dbReference type="InterPro" id="IPR050204">
    <property type="entry name" value="AraC_XylS_family_regulators"/>
</dbReference>
<gene>
    <name evidence="6" type="ORF">EKG83_11020</name>
</gene>
<evidence type="ECO:0000256" key="4">
    <source>
        <dbReference type="SAM" id="MobiDB-lite"/>
    </source>
</evidence>
<dbReference type="InterPro" id="IPR018060">
    <property type="entry name" value="HTH_AraC"/>
</dbReference>
<dbReference type="AlphaFoldDB" id="A0A5Q0HDH6"/>
<dbReference type="InterPro" id="IPR009057">
    <property type="entry name" value="Homeodomain-like_sf"/>
</dbReference>
<dbReference type="Pfam" id="PF12833">
    <property type="entry name" value="HTH_18"/>
    <property type="match status" value="1"/>
</dbReference>
<keyword evidence="1" id="KW-0805">Transcription regulation</keyword>
<reference evidence="7" key="1">
    <citation type="journal article" date="2021" name="Curr. Microbiol.">
        <title>Complete genome of nocamycin-producing strain Saccharothrix syringae NRRL B-16468 reveals the biosynthetic potential for secondary metabolites.</title>
        <authorList>
            <person name="Mo X."/>
            <person name="Yang S."/>
        </authorList>
    </citation>
    <scope>NUCLEOTIDE SEQUENCE [LARGE SCALE GENOMIC DNA]</scope>
    <source>
        <strain evidence="7">ATCC 51364 / DSM 43886 / JCM 6844 / KCTC 9398 / NBRC 14523 / NRRL B-16468 / INA 2240</strain>
    </source>
</reference>
<dbReference type="SMART" id="SM00342">
    <property type="entry name" value="HTH_ARAC"/>
    <property type="match status" value="1"/>
</dbReference>
<dbReference type="GO" id="GO:0043565">
    <property type="term" value="F:sequence-specific DNA binding"/>
    <property type="evidence" value="ECO:0007669"/>
    <property type="project" value="InterPro"/>
</dbReference>
<dbReference type="GO" id="GO:0003700">
    <property type="term" value="F:DNA-binding transcription factor activity"/>
    <property type="evidence" value="ECO:0007669"/>
    <property type="project" value="InterPro"/>
</dbReference>
<dbReference type="Gene3D" id="1.10.10.60">
    <property type="entry name" value="Homeodomain-like"/>
    <property type="match status" value="1"/>
</dbReference>
<dbReference type="Proteomes" id="UP000325787">
    <property type="component" value="Chromosome"/>
</dbReference>
<dbReference type="PROSITE" id="PS01124">
    <property type="entry name" value="HTH_ARAC_FAMILY_2"/>
    <property type="match status" value="1"/>
</dbReference>
<organism evidence="6 7">
    <name type="scientific">Saccharothrix syringae</name>
    <name type="common">Nocardiopsis syringae</name>
    <dbReference type="NCBI Taxonomy" id="103733"/>
    <lineage>
        <taxon>Bacteria</taxon>
        <taxon>Bacillati</taxon>
        <taxon>Actinomycetota</taxon>
        <taxon>Actinomycetes</taxon>
        <taxon>Pseudonocardiales</taxon>
        <taxon>Pseudonocardiaceae</taxon>
        <taxon>Saccharothrix</taxon>
    </lineage>
</organism>
<evidence type="ECO:0000256" key="2">
    <source>
        <dbReference type="ARBA" id="ARBA00023125"/>
    </source>
</evidence>